<protein>
    <recommendedName>
        <fullName evidence="7">THAP-type domain-containing protein</fullName>
    </recommendedName>
</protein>
<dbReference type="AlphaFoldDB" id="A0A182UMA0"/>
<evidence type="ECO:0000313" key="9">
    <source>
        <dbReference type="Proteomes" id="UP000075903"/>
    </source>
</evidence>
<name>A0A182UMA0_ANOME</name>
<dbReference type="SMART" id="SM00980">
    <property type="entry name" value="THAP"/>
    <property type="match status" value="1"/>
</dbReference>
<sequence>MSPRTDRYQPDGCGVVYQNKIETKPTHPARTPSPWSEGAGPHPKMHSYRANVNRKHCAYFRCNNNSVSTPGITFFGFPKPFDRCETWMKFAGVPHELLENKRYRYLCERHFADIYLCRSQRRTLLLGNAVPYPFDQSIVTDCDASEGTVEVYEMESDGTLAKVPSRPLDDNEGAESTDMEQTSETDTEALGSPTVTVVRSSTSEELQEVDTVPDAKKVPQKEEPKPEAVSSAGGSLKQKLVASKIAEMKVKVRNAAAAGAITPNREAAGKTVVLNGKTIRLVPIQFRNIMHKQSETDPEVTIVDNDHADGYKPEDAAGEAPNAPKNVKSPVSSSTNSHDEPVEGREDEPAESSAGAQQPTERDDKISEFIFKGEEYVQMPKAHFVGKLSKLEQRVAHYESVIRNMRSILDRASPFGSTDG</sequence>
<evidence type="ECO:0000256" key="5">
    <source>
        <dbReference type="PROSITE-ProRule" id="PRU00309"/>
    </source>
</evidence>
<evidence type="ECO:0000256" key="6">
    <source>
        <dbReference type="SAM" id="MobiDB-lite"/>
    </source>
</evidence>
<evidence type="ECO:0000256" key="3">
    <source>
        <dbReference type="ARBA" id="ARBA00022833"/>
    </source>
</evidence>
<dbReference type="InterPro" id="IPR006612">
    <property type="entry name" value="THAP_Znf"/>
</dbReference>
<feature type="region of interest" description="Disordered" evidence="6">
    <location>
        <begin position="21"/>
        <end position="42"/>
    </location>
</feature>
<dbReference type="VEuPathDB" id="VectorBase:AMEM21_004235"/>
<dbReference type="Proteomes" id="UP000075903">
    <property type="component" value="Unassembled WGS sequence"/>
</dbReference>
<dbReference type="SUPFAM" id="SSF57716">
    <property type="entry name" value="Glucocorticoid receptor-like (DNA-binding domain)"/>
    <property type="match status" value="1"/>
</dbReference>
<evidence type="ECO:0000313" key="8">
    <source>
        <dbReference type="EnsemblMetazoa" id="AMEM000301-PA"/>
    </source>
</evidence>
<evidence type="ECO:0000259" key="7">
    <source>
        <dbReference type="PROSITE" id="PS50950"/>
    </source>
</evidence>
<evidence type="ECO:0000256" key="1">
    <source>
        <dbReference type="ARBA" id="ARBA00022723"/>
    </source>
</evidence>
<dbReference type="SMART" id="SM00692">
    <property type="entry name" value="DM3"/>
    <property type="match status" value="1"/>
</dbReference>
<dbReference type="GO" id="GO:0003677">
    <property type="term" value="F:DNA binding"/>
    <property type="evidence" value="ECO:0007669"/>
    <property type="project" value="UniProtKB-UniRule"/>
</dbReference>
<proteinExistence type="predicted"/>
<dbReference type="EnsemblMetazoa" id="AMEM000301-RA">
    <property type="protein sequence ID" value="AMEM000301-PA"/>
    <property type="gene ID" value="AMEM000301"/>
</dbReference>
<evidence type="ECO:0000256" key="4">
    <source>
        <dbReference type="ARBA" id="ARBA00023125"/>
    </source>
</evidence>
<feature type="region of interest" description="Disordered" evidence="6">
    <location>
        <begin position="153"/>
        <end position="236"/>
    </location>
</feature>
<feature type="domain" description="THAP-type" evidence="7">
    <location>
        <begin position="52"/>
        <end position="134"/>
    </location>
</feature>
<organism evidence="8 9">
    <name type="scientific">Anopheles merus</name>
    <name type="common">Mosquito</name>
    <dbReference type="NCBI Taxonomy" id="30066"/>
    <lineage>
        <taxon>Eukaryota</taxon>
        <taxon>Metazoa</taxon>
        <taxon>Ecdysozoa</taxon>
        <taxon>Arthropoda</taxon>
        <taxon>Hexapoda</taxon>
        <taxon>Insecta</taxon>
        <taxon>Pterygota</taxon>
        <taxon>Neoptera</taxon>
        <taxon>Endopterygota</taxon>
        <taxon>Diptera</taxon>
        <taxon>Nematocera</taxon>
        <taxon>Culicoidea</taxon>
        <taxon>Culicidae</taxon>
        <taxon>Anophelinae</taxon>
        <taxon>Anopheles</taxon>
    </lineage>
</organism>
<reference evidence="8" key="1">
    <citation type="submission" date="2020-05" db="UniProtKB">
        <authorList>
            <consortium name="EnsemblMetazoa"/>
        </authorList>
    </citation>
    <scope>IDENTIFICATION</scope>
    <source>
        <strain evidence="8">MAF</strain>
    </source>
</reference>
<evidence type="ECO:0000256" key="2">
    <source>
        <dbReference type="ARBA" id="ARBA00022771"/>
    </source>
</evidence>
<feature type="compositionally biased region" description="Basic and acidic residues" evidence="6">
    <location>
        <begin position="213"/>
        <end position="226"/>
    </location>
</feature>
<keyword evidence="9" id="KW-1185">Reference proteome</keyword>
<keyword evidence="2 5" id="KW-0863">Zinc-finger</keyword>
<feature type="compositionally biased region" description="Acidic residues" evidence="6">
    <location>
        <begin position="170"/>
        <end position="187"/>
    </location>
</feature>
<feature type="compositionally biased region" description="Low complexity" evidence="6">
    <location>
        <begin position="194"/>
        <end position="203"/>
    </location>
</feature>
<dbReference type="GO" id="GO:0008270">
    <property type="term" value="F:zinc ion binding"/>
    <property type="evidence" value="ECO:0007669"/>
    <property type="project" value="UniProtKB-KW"/>
</dbReference>
<dbReference type="Pfam" id="PF05485">
    <property type="entry name" value="THAP"/>
    <property type="match status" value="1"/>
</dbReference>
<accession>A0A182UMA0</accession>
<keyword evidence="1" id="KW-0479">Metal-binding</keyword>
<keyword evidence="4 5" id="KW-0238">DNA-binding</keyword>
<feature type="region of interest" description="Disordered" evidence="6">
    <location>
        <begin position="295"/>
        <end position="364"/>
    </location>
</feature>
<feature type="compositionally biased region" description="Basic and acidic residues" evidence="6">
    <location>
        <begin position="304"/>
        <end position="315"/>
    </location>
</feature>
<keyword evidence="3" id="KW-0862">Zinc</keyword>
<dbReference type="VEuPathDB" id="VectorBase:AMEM000301"/>
<dbReference type="PROSITE" id="PS50950">
    <property type="entry name" value="ZF_THAP"/>
    <property type="match status" value="1"/>
</dbReference>